<proteinExistence type="predicted"/>
<gene>
    <name evidence="2" type="ORF">GXP67_06915</name>
</gene>
<name>A0A6C0GEN0_9BACT</name>
<dbReference type="KEGG" id="rhoz:GXP67_06915"/>
<reference evidence="2 3" key="1">
    <citation type="submission" date="2020-01" db="EMBL/GenBank/DDBJ databases">
        <authorList>
            <person name="Kim M.K."/>
        </authorList>
    </citation>
    <scope>NUCLEOTIDE SEQUENCE [LARGE SCALE GENOMIC DNA]</scope>
    <source>
        <strain evidence="2 3">172606-1</strain>
    </source>
</reference>
<protein>
    <submittedName>
        <fullName evidence="2">Metallophosphoesterase</fullName>
    </submittedName>
</protein>
<dbReference type="SUPFAM" id="SSF56300">
    <property type="entry name" value="Metallo-dependent phosphatases"/>
    <property type="match status" value="1"/>
</dbReference>
<dbReference type="Pfam" id="PF00149">
    <property type="entry name" value="Metallophos"/>
    <property type="match status" value="1"/>
</dbReference>
<dbReference type="InterPro" id="IPR004843">
    <property type="entry name" value="Calcineurin-like_PHP"/>
</dbReference>
<dbReference type="InterPro" id="IPR029052">
    <property type="entry name" value="Metallo-depent_PP-like"/>
</dbReference>
<evidence type="ECO:0000259" key="1">
    <source>
        <dbReference type="Pfam" id="PF00149"/>
    </source>
</evidence>
<sequence>MKIIAIGDIHGKSVWIRASQDNKEADLVIFLGDYVDGSLSNQEIYDNLHTILEIKKLMPEKVILLIGNHDLQYFYYPAYRCSGFRAEAQPALSALFTENKDLFSVAYQYKNYLFTHAGISGRWFETHQEKLTAAGLTETKENLAQVLNEINQTLARGMLHRVSMYRGGLHASGGITWADKKETMNDPFPGFHQVVGHSRVKEITRIDFSATFADTSITYTDCLDQTTAFLTLQV</sequence>
<organism evidence="2 3">
    <name type="scientific">Rhodocytophaga rosea</name>
    <dbReference type="NCBI Taxonomy" id="2704465"/>
    <lineage>
        <taxon>Bacteria</taxon>
        <taxon>Pseudomonadati</taxon>
        <taxon>Bacteroidota</taxon>
        <taxon>Cytophagia</taxon>
        <taxon>Cytophagales</taxon>
        <taxon>Rhodocytophagaceae</taxon>
        <taxon>Rhodocytophaga</taxon>
    </lineage>
</organism>
<dbReference type="EMBL" id="CP048222">
    <property type="protein sequence ID" value="QHT66408.1"/>
    <property type="molecule type" value="Genomic_DNA"/>
</dbReference>
<dbReference type="Proteomes" id="UP000480178">
    <property type="component" value="Chromosome"/>
</dbReference>
<dbReference type="Gene3D" id="3.60.21.10">
    <property type="match status" value="1"/>
</dbReference>
<keyword evidence="3" id="KW-1185">Reference proteome</keyword>
<feature type="domain" description="Calcineurin-like phosphoesterase" evidence="1">
    <location>
        <begin position="1"/>
        <end position="127"/>
    </location>
</feature>
<dbReference type="GO" id="GO:0016787">
    <property type="term" value="F:hydrolase activity"/>
    <property type="evidence" value="ECO:0007669"/>
    <property type="project" value="InterPro"/>
</dbReference>
<dbReference type="RefSeq" id="WP_162442465.1">
    <property type="nucleotide sequence ID" value="NZ_CP048222.1"/>
</dbReference>
<accession>A0A6C0GEN0</accession>
<dbReference type="AlphaFoldDB" id="A0A6C0GEN0"/>
<evidence type="ECO:0000313" key="3">
    <source>
        <dbReference type="Proteomes" id="UP000480178"/>
    </source>
</evidence>
<evidence type="ECO:0000313" key="2">
    <source>
        <dbReference type="EMBL" id="QHT66408.1"/>
    </source>
</evidence>